<dbReference type="AlphaFoldDB" id="A0AAU7P4X7"/>
<organism evidence="1">
    <name type="scientific">Xanthomonas sp. 10-10</name>
    <dbReference type="NCBI Taxonomy" id="3115848"/>
    <lineage>
        <taxon>Bacteria</taxon>
        <taxon>Pseudomonadati</taxon>
        <taxon>Pseudomonadota</taxon>
        <taxon>Gammaproteobacteria</taxon>
        <taxon>Lysobacterales</taxon>
        <taxon>Lysobacteraceae</taxon>
        <taxon>Xanthomonas</taxon>
    </lineage>
</organism>
<reference evidence="1" key="1">
    <citation type="submission" date="2024-02" db="EMBL/GenBank/DDBJ databases">
        <title>Complete genome sequence of Xanthomonas sp. 10-10.</title>
        <authorList>
            <person name="Biessy A."/>
            <person name="Ciotola M."/>
            <person name="Cadieux M."/>
            <person name="Soufiane B."/>
            <person name="Laforest M."/>
            <person name="Filion M."/>
        </authorList>
    </citation>
    <scope>NUCLEOTIDE SEQUENCE</scope>
    <source>
        <strain evidence="1">10-10</strain>
    </source>
</reference>
<name>A0AAU7P4X7_9XANT</name>
<gene>
    <name evidence="1" type="ORF">VZ068_14460</name>
</gene>
<accession>A0AAU7P4X7</accession>
<dbReference type="EMBL" id="CP144460">
    <property type="protein sequence ID" value="XBS36674.1"/>
    <property type="molecule type" value="Genomic_DNA"/>
</dbReference>
<proteinExistence type="predicted"/>
<dbReference type="RefSeq" id="WP_349655685.1">
    <property type="nucleotide sequence ID" value="NZ_CP144460.1"/>
</dbReference>
<protein>
    <submittedName>
        <fullName evidence="1">Integrase</fullName>
    </submittedName>
</protein>
<sequence>MVTDVIVFVPSIEADARTNIRQFIDLARNQLAVFGQDLPFESNTWDVTDAVLTKAKGRKRERISFSMLEAVGGAIPAVMPEPFRSFAKAYIRYLSGVRPVKAIHARVAALRALAAALAEGARECDPVRADSAVFNRATQLLVGNFSAGAAYRVGQQLEILANFMKENALSISRTTWRSPIRRPSDTVRVGAEADRRRAEKLPSAAALEALPRIFLMAQDPADVVTAAAAAIMLAAPERISEILTLPSACEVVEARPGKDDAYGLRWWPAKGAKPGVKWMVPAMVPVVQEALRRIRKVTMEARDIAGWYERNPSQIYLALDVEHLRNSEWLDLEEVARIIGLTGRMGANAWCKAQGIRMVRFKGQGNALYVRFKEVEKVIVSLLPRGFPTLDKATGVTYANALFTVRRNELGMQRSTYRCMIELVSVGQVNTGLGSRSAHGLNSIFSRFGFTEPDGSPIILKSHAFRHYLNTLAQAGGLSQLDVAKWSGRLDVRQNEAYDHVSPRQMLQSIRSAVGTDEMIGPLSAPLERALIKRDAFAQLMVPTAHVTELGYCIHDYTSSPCQLHADCINCQELICIKGDIQKVLRLREQLTEAVRLKQKAEVAVGQGYAGSDRWMEHHRVTVDRLTQLLSIMEDPDIPDGTPIQMAATQAPFRLQGGRVVNSLAAPVAQKSKRRRSENRP</sequence>
<evidence type="ECO:0000313" key="1">
    <source>
        <dbReference type="EMBL" id="XBS36674.1"/>
    </source>
</evidence>